<dbReference type="SUPFAM" id="SSF49363">
    <property type="entry name" value="Purple acid phosphatase, N-terminal domain"/>
    <property type="match status" value="1"/>
</dbReference>
<dbReference type="PROSITE" id="PS51318">
    <property type="entry name" value="TAT"/>
    <property type="match status" value="1"/>
</dbReference>
<dbReference type="KEGG" id="hbs:IPV69_06495"/>
<dbReference type="InterPro" id="IPR004843">
    <property type="entry name" value="Calcineurin-like_PHP"/>
</dbReference>
<sequence>MSYPSRRAFLASSLAALAGARALGADADSKAGPATKPSTLPSTQPTAPLAVEDAAFQPSTLFLTWQRDPTTTMTVQWIGVTGETADTRVYCSTAVGVSERLGLWPMTATPKIKPYPMTDFKVFRAELTGLQPDTTYYFRIGKSSPIYNFRTMPARATNTISFISGGDCGVNSHAIANNIQAARQDPMFAVVGGDLGYDNGKSVDISLAFIRNYSKHMIAPGGRLIPMIPCIGNHEVDGGYGKKREKAPFYYALFDGLFPDTGYNTLDFGDYLSLVLLDTGHTSEIGGEQASWLENQLKARVDHPNVFAVNHVPAYPSYRKMGTTAEKGAPAKAGTGSGNRQHWCPLFDKYRVPVVLEHHDHTFKRTKPLIDGMANDNGVLYLGDGSWGRLRNPNTPDKLTHLAVTSRDYHLSLHRIQGQERFHIALDENGRVMDVGHSGQRTKGLVQVKE</sequence>
<evidence type="ECO:0000256" key="1">
    <source>
        <dbReference type="ARBA" id="ARBA00022729"/>
    </source>
</evidence>
<organism evidence="5 6">
    <name type="scientific">Humisphaera borealis</name>
    <dbReference type="NCBI Taxonomy" id="2807512"/>
    <lineage>
        <taxon>Bacteria</taxon>
        <taxon>Pseudomonadati</taxon>
        <taxon>Planctomycetota</taxon>
        <taxon>Phycisphaerae</taxon>
        <taxon>Tepidisphaerales</taxon>
        <taxon>Tepidisphaeraceae</taxon>
        <taxon>Humisphaera</taxon>
    </lineage>
</organism>
<accession>A0A7M2X040</accession>
<name>A0A7M2X040_9BACT</name>
<evidence type="ECO:0000256" key="2">
    <source>
        <dbReference type="SAM" id="SignalP"/>
    </source>
</evidence>
<feature type="domain" description="Calcineurin-like phosphoesterase" evidence="3">
    <location>
        <begin position="166"/>
        <end position="361"/>
    </location>
</feature>
<evidence type="ECO:0000313" key="6">
    <source>
        <dbReference type="Proteomes" id="UP000593765"/>
    </source>
</evidence>
<dbReference type="GO" id="GO:0046872">
    <property type="term" value="F:metal ion binding"/>
    <property type="evidence" value="ECO:0007669"/>
    <property type="project" value="InterPro"/>
</dbReference>
<reference evidence="5 6" key="1">
    <citation type="submission" date="2020-10" db="EMBL/GenBank/DDBJ databases">
        <title>Wide distribution of Phycisphaera-like planctomycetes from WD2101 soil group in peatlands and genome analysis of the first cultivated representative.</title>
        <authorList>
            <person name="Dedysh S.N."/>
            <person name="Beletsky A.V."/>
            <person name="Ivanova A."/>
            <person name="Kulichevskaya I.S."/>
            <person name="Suzina N.E."/>
            <person name="Philippov D.A."/>
            <person name="Rakitin A.L."/>
            <person name="Mardanov A.V."/>
            <person name="Ravin N.V."/>
        </authorList>
    </citation>
    <scope>NUCLEOTIDE SEQUENCE [LARGE SCALE GENOMIC DNA]</scope>
    <source>
        <strain evidence="5 6">M1803</strain>
    </source>
</reference>
<proteinExistence type="predicted"/>
<dbReference type="EMBL" id="CP063458">
    <property type="protein sequence ID" value="QOV91004.1"/>
    <property type="molecule type" value="Genomic_DNA"/>
</dbReference>
<evidence type="ECO:0000259" key="3">
    <source>
        <dbReference type="Pfam" id="PF00149"/>
    </source>
</evidence>
<gene>
    <name evidence="5" type="ORF">IPV69_06495</name>
</gene>
<keyword evidence="6" id="KW-1185">Reference proteome</keyword>
<dbReference type="RefSeq" id="WP_206294112.1">
    <property type="nucleotide sequence ID" value="NZ_CP063458.1"/>
</dbReference>
<dbReference type="GO" id="GO:0003993">
    <property type="term" value="F:acid phosphatase activity"/>
    <property type="evidence" value="ECO:0007669"/>
    <property type="project" value="InterPro"/>
</dbReference>
<dbReference type="Pfam" id="PF00149">
    <property type="entry name" value="Metallophos"/>
    <property type="match status" value="1"/>
</dbReference>
<dbReference type="Pfam" id="PF16656">
    <property type="entry name" value="Pur_ac_phosph_N"/>
    <property type="match status" value="1"/>
</dbReference>
<dbReference type="PANTHER" id="PTHR22953:SF153">
    <property type="entry name" value="PURPLE ACID PHOSPHATASE"/>
    <property type="match status" value="1"/>
</dbReference>
<dbReference type="PANTHER" id="PTHR22953">
    <property type="entry name" value="ACID PHOSPHATASE RELATED"/>
    <property type="match status" value="1"/>
</dbReference>
<dbReference type="Gene3D" id="3.60.21.10">
    <property type="match status" value="1"/>
</dbReference>
<evidence type="ECO:0000259" key="4">
    <source>
        <dbReference type="Pfam" id="PF16656"/>
    </source>
</evidence>
<dbReference type="InterPro" id="IPR039331">
    <property type="entry name" value="PAPs-like"/>
</dbReference>
<dbReference type="InterPro" id="IPR015914">
    <property type="entry name" value="PAPs_N"/>
</dbReference>
<feature type="domain" description="Purple acid phosphatase N-terminal" evidence="4">
    <location>
        <begin position="58"/>
        <end position="151"/>
    </location>
</feature>
<dbReference type="InterPro" id="IPR006311">
    <property type="entry name" value="TAT_signal"/>
</dbReference>
<feature type="chain" id="PRO_5034327392" evidence="2">
    <location>
        <begin position="28"/>
        <end position="450"/>
    </location>
</feature>
<keyword evidence="1 2" id="KW-0732">Signal</keyword>
<feature type="signal peptide" evidence="2">
    <location>
        <begin position="1"/>
        <end position="27"/>
    </location>
</feature>
<dbReference type="InterPro" id="IPR008963">
    <property type="entry name" value="Purple_acid_Pase-like_N"/>
</dbReference>
<protein>
    <submittedName>
        <fullName evidence="5">Metallophosphoesterase family protein</fullName>
    </submittedName>
</protein>
<dbReference type="SUPFAM" id="SSF56300">
    <property type="entry name" value="Metallo-dependent phosphatases"/>
    <property type="match status" value="1"/>
</dbReference>
<evidence type="ECO:0000313" key="5">
    <source>
        <dbReference type="EMBL" id="QOV91004.1"/>
    </source>
</evidence>
<dbReference type="Proteomes" id="UP000593765">
    <property type="component" value="Chromosome"/>
</dbReference>
<dbReference type="Gene3D" id="2.60.40.380">
    <property type="entry name" value="Purple acid phosphatase-like, N-terminal"/>
    <property type="match status" value="1"/>
</dbReference>
<dbReference type="AlphaFoldDB" id="A0A7M2X040"/>
<dbReference type="InterPro" id="IPR029052">
    <property type="entry name" value="Metallo-depent_PP-like"/>
</dbReference>